<dbReference type="Gramene" id="ERN15774">
    <property type="protein sequence ID" value="ERN15774"/>
    <property type="gene ID" value="AMTR_s00039p00106970"/>
</dbReference>
<protein>
    <submittedName>
        <fullName evidence="1">Uncharacterized protein</fullName>
    </submittedName>
</protein>
<sequence>MTHVTSCSPREKDIAPALPWVESYLQTSCRLPNHLFFTPLGLAGWLIVSHLPLIEYASPVVDPDDFVHLDTLITNGLFMMTLPEPSLTPQRQSLINTCLDSSRGSTLVFTSCNAVNKHSEHAYARTSSSSSTSQTQLRTCFWG</sequence>
<dbReference type="AlphaFoldDB" id="U5D021"/>
<gene>
    <name evidence="1" type="ORF">AMTR_s00039p00106970</name>
</gene>
<accession>U5D021</accession>
<dbReference type="EMBL" id="KI392495">
    <property type="protein sequence ID" value="ERN15774.1"/>
    <property type="molecule type" value="Genomic_DNA"/>
</dbReference>
<dbReference type="HOGENOM" id="CLU_1808814_0_0_1"/>
<evidence type="ECO:0000313" key="1">
    <source>
        <dbReference type="EMBL" id="ERN15774.1"/>
    </source>
</evidence>
<proteinExistence type="predicted"/>
<name>U5D021_AMBTC</name>
<keyword evidence="2" id="KW-1185">Reference proteome</keyword>
<evidence type="ECO:0000313" key="2">
    <source>
        <dbReference type="Proteomes" id="UP000017836"/>
    </source>
</evidence>
<organism evidence="1 2">
    <name type="scientific">Amborella trichopoda</name>
    <dbReference type="NCBI Taxonomy" id="13333"/>
    <lineage>
        <taxon>Eukaryota</taxon>
        <taxon>Viridiplantae</taxon>
        <taxon>Streptophyta</taxon>
        <taxon>Embryophyta</taxon>
        <taxon>Tracheophyta</taxon>
        <taxon>Spermatophyta</taxon>
        <taxon>Magnoliopsida</taxon>
        <taxon>Amborellales</taxon>
        <taxon>Amborellaceae</taxon>
        <taxon>Amborella</taxon>
    </lineage>
</organism>
<reference evidence="2" key="1">
    <citation type="journal article" date="2013" name="Science">
        <title>The Amborella genome and the evolution of flowering plants.</title>
        <authorList>
            <consortium name="Amborella Genome Project"/>
        </authorList>
    </citation>
    <scope>NUCLEOTIDE SEQUENCE [LARGE SCALE GENOMIC DNA]</scope>
</reference>
<dbReference type="Proteomes" id="UP000017836">
    <property type="component" value="Unassembled WGS sequence"/>
</dbReference>